<dbReference type="CDD" id="cd03230">
    <property type="entry name" value="ABC_DR_subfamily_A"/>
    <property type="match status" value="1"/>
</dbReference>
<dbReference type="InterPro" id="IPR017871">
    <property type="entry name" value="ABC_transporter-like_CS"/>
</dbReference>
<keyword evidence="5" id="KW-1185">Reference proteome</keyword>
<dbReference type="EMBL" id="LGTO01000005">
    <property type="protein sequence ID" value="KNE21252.1"/>
    <property type="molecule type" value="Genomic_DNA"/>
</dbReference>
<name>A0A0L0QRQ2_VIRPA</name>
<organism evidence="4 5">
    <name type="scientific">Virgibacillus pantothenticus</name>
    <dbReference type="NCBI Taxonomy" id="1473"/>
    <lineage>
        <taxon>Bacteria</taxon>
        <taxon>Bacillati</taxon>
        <taxon>Bacillota</taxon>
        <taxon>Bacilli</taxon>
        <taxon>Bacillales</taxon>
        <taxon>Bacillaceae</taxon>
        <taxon>Virgibacillus</taxon>
    </lineage>
</organism>
<proteinExistence type="predicted"/>
<dbReference type="Pfam" id="PF00005">
    <property type="entry name" value="ABC_tran"/>
    <property type="match status" value="1"/>
</dbReference>
<dbReference type="RefSeq" id="WP_050350669.1">
    <property type="nucleotide sequence ID" value="NZ_BOSN01000004.1"/>
</dbReference>
<dbReference type="PANTHER" id="PTHR43582:SF2">
    <property type="entry name" value="LINEARMYCIN RESISTANCE ATP-BINDING PROTEIN LNRL"/>
    <property type="match status" value="1"/>
</dbReference>
<dbReference type="InterPro" id="IPR003439">
    <property type="entry name" value="ABC_transporter-like_ATP-bd"/>
</dbReference>
<evidence type="ECO:0000313" key="4">
    <source>
        <dbReference type="EMBL" id="KNE21252.1"/>
    </source>
</evidence>
<dbReference type="SUPFAM" id="SSF52540">
    <property type="entry name" value="P-loop containing nucleoside triphosphate hydrolases"/>
    <property type="match status" value="1"/>
</dbReference>
<dbReference type="Proteomes" id="UP000036780">
    <property type="component" value="Unassembled WGS sequence"/>
</dbReference>
<dbReference type="Gene3D" id="3.40.50.300">
    <property type="entry name" value="P-loop containing nucleotide triphosphate hydrolases"/>
    <property type="match status" value="1"/>
</dbReference>
<dbReference type="AlphaFoldDB" id="A0A0L0QRQ2"/>
<protein>
    <submittedName>
        <fullName evidence="4">ABC transporter ATP-binding protein</fullName>
    </submittedName>
</protein>
<evidence type="ECO:0000256" key="1">
    <source>
        <dbReference type="ARBA" id="ARBA00022741"/>
    </source>
</evidence>
<feature type="domain" description="ABC transporter" evidence="3">
    <location>
        <begin position="2"/>
        <end position="228"/>
    </location>
</feature>
<dbReference type="PANTHER" id="PTHR43582">
    <property type="entry name" value="LINEARMYCIN RESISTANCE ATP-BINDING PROTEIN LNRL"/>
    <property type="match status" value="1"/>
</dbReference>
<sequence length="301" mass="34370">MLVINNVSKKYGKTTALNEISLKLNKGACLGLVGPNGAGKSTLLKIIVHIVQAYEGKIIFTGTSNTDQKRTIGYVPQDICLEENVSAIQNLYFFGRIYQLRGKALQKQAKKVLRYIGLSERQKDKVKTFSGGMKRRLNIGCALMHEPQFIIMDEPTVGIDPQSRHYILDMIKQMKEENRTIIYSSHYIEEVNKICDEVAFIDQGKIIEHDTINSLIEKYAVPAIFFACQNSERLLADLHQLSDHVQPYKNGYKLTTANPMWTMEELLRACREKKLVLKQFELTYPTLEDIFFKLTGTELRA</sequence>
<comment type="caution">
    <text evidence="4">The sequence shown here is derived from an EMBL/GenBank/DDBJ whole genome shotgun (WGS) entry which is preliminary data.</text>
</comment>
<evidence type="ECO:0000313" key="5">
    <source>
        <dbReference type="Proteomes" id="UP000036780"/>
    </source>
</evidence>
<dbReference type="PATRIC" id="fig|1473.5.peg.4225"/>
<dbReference type="InterPro" id="IPR003593">
    <property type="entry name" value="AAA+_ATPase"/>
</dbReference>
<dbReference type="GeneID" id="66873031"/>
<dbReference type="GO" id="GO:0005524">
    <property type="term" value="F:ATP binding"/>
    <property type="evidence" value="ECO:0007669"/>
    <property type="project" value="UniProtKB-KW"/>
</dbReference>
<keyword evidence="1" id="KW-0547">Nucleotide-binding</keyword>
<dbReference type="SMART" id="SM00382">
    <property type="entry name" value="AAA"/>
    <property type="match status" value="1"/>
</dbReference>
<gene>
    <name evidence="4" type="ORF">AFK71_06110</name>
</gene>
<keyword evidence="2 4" id="KW-0067">ATP-binding</keyword>
<dbReference type="OrthoDB" id="9804819at2"/>
<dbReference type="GO" id="GO:0016887">
    <property type="term" value="F:ATP hydrolysis activity"/>
    <property type="evidence" value="ECO:0007669"/>
    <property type="project" value="InterPro"/>
</dbReference>
<reference evidence="5" key="1">
    <citation type="submission" date="2015-07" db="EMBL/GenBank/DDBJ databases">
        <title>Fjat-10053 dsm26.</title>
        <authorList>
            <person name="Liu B."/>
            <person name="Wang J."/>
            <person name="Zhu Y."/>
            <person name="Liu G."/>
            <person name="Chen Q."/>
            <person name="Chen Z."/>
            <person name="Lan J."/>
            <person name="Che J."/>
            <person name="Ge C."/>
            <person name="Shi H."/>
            <person name="Pan Z."/>
            <person name="Liu X."/>
        </authorList>
    </citation>
    <scope>NUCLEOTIDE SEQUENCE [LARGE SCALE GENOMIC DNA]</scope>
    <source>
        <strain evidence="5">DSM 26</strain>
    </source>
</reference>
<evidence type="ECO:0000256" key="2">
    <source>
        <dbReference type="ARBA" id="ARBA00022840"/>
    </source>
</evidence>
<evidence type="ECO:0000259" key="3">
    <source>
        <dbReference type="PROSITE" id="PS50893"/>
    </source>
</evidence>
<dbReference type="PROSITE" id="PS50893">
    <property type="entry name" value="ABC_TRANSPORTER_2"/>
    <property type="match status" value="1"/>
</dbReference>
<accession>A0A0L0QRQ2</accession>
<dbReference type="InterPro" id="IPR027417">
    <property type="entry name" value="P-loop_NTPase"/>
</dbReference>
<dbReference type="PROSITE" id="PS00211">
    <property type="entry name" value="ABC_TRANSPORTER_1"/>
    <property type="match status" value="1"/>
</dbReference>